<keyword evidence="1" id="KW-0812">Transmembrane</keyword>
<sequence>MVPAVIVGGVQVGCLGDLSSGENFSGFGWLAGRFALFGVFAIVWPVIAAIAERMAEHMGWIRLKPRRIFLSVLFLAMLSVAALIAYDVQAVDCAPADSVIRQSLLASSDAAGQRTTAPEPSEATTAFEYLVS</sequence>
<feature type="transmembrane region" description="Helical" evidence="1">
    <location>
        <begin position="27"/>
        <end position="47"/>
    </location>
</feature>
<dbReference type="AlphaFoldDB" id="A0A5M3W6N2"/>
<evidence type="ECO:0000313" key="2">
    <source>
        <dbReference type="EMBL" id="GES04446.1"/>
    </source>
</evidence>
<proteinExistence type="predicted"/>
<feature type="transmembrane region" description="Helical" evidence="1">
    <location>
        <begin position="68"/>
        <end position="86"/>
    </location>
</feature>
<keyword evidence="3" id="KW-1185">Reference proteome</keyword>
<reference evidence="2 3" key="1">
    <citation type="submission" date="2019-10" db="EMBL/GenBank/DDBJ databases">
        <title>Whole genome shotgun sequence of Acrocarpospora corrugata NBRC 13972.</title>
        <authorList>
            <person name="Ichikawa N."/>
            <person name="Kimura A."/>
            <person name="Kitahashi Y."/>
            <person name="Komaki H."/>
            <person name="Oguchi A."/>
        </authorList>
    </citation>
    <scope>NUCLEOTIDE SEQUENCE [LARGE SCALE GENOMIC DNA]</scope>
    <source>
        <strain evidence="2 3">NBRC 13972</strain>
    </source>
</reference>
<gene>
    <name evidence="2" type="ORF">Acor_65140</name>
</gene>
<dbReference type="OrthoDB" id="3542226at2"/>
<evidence type="ECO:0000313" key="3">
    <source>
        <dbReference type="Proteomes" id="UP000334990"/>
    </source>
</evidence>
<keyword evidence="1" id="KW-0472">Membrane</keyword>
<dbReference type="RefSeq" id="WP_155340544.1">
    <property type="nucleotide sequence ID" value="NZ_BAAABN010000096.1"/>
</dbReference>
<accession>A0A5M3W6N2</accession>
<keyword evidence="1" id="KW-1133">Transmembrane helix</keyword>
<dbReference type="Proteomes" id="UP000334990">
    <property type="component" value="Unassembled WGS sequence"/>
</dbReference>
<protein>
    <submittedName>
        <fullName evidence="2">Uncharacterized protein</fullName>
    </submittedName>
</protein>
<evidence type="ECO:0000256" key="1">
    <source>
        <dbReference type="SAM" id="Phobius"/>
    </source>
</evidence>
<organism evidence="2 3">
    <name type="scientific">Acrocarpospora corrugata</name>
    <dbReference type="NCBI Taxonomy" id="35763"/>
    <lineage>
        <taxon>Bacteria</taxon>
        <taxon>Bacillati</taxon>
        <taxon>Actinomycetota</taxon>
        <taxon>Actinomycetes</taxon>
        <taxon>Streptosporangiales</taxon>
        <taxon>Streptosporangiaceae</taxon>
        <taxon>Acrocarpospora</taxon>
    </lineage>
</organism>
<comment type="caution">
    <text evidence="2">The sequence shown here is derived from an EMBL/GenBank/DDBJ whole genome shotgun (WGS) entry which is preliminary data.</text>
</comment>
<dbReference type="EMBL" id="BLAD01000082">
    <property type="protein sequence ID" value="GES04446.1"/>
    <property type="molecule type" value="Genomic_DNA"/>
</dbReference>
<name>A0A5M3W6N2_9ACTN</name>